<organism evidence="1 2">
    <name type="scientific">Luedemannella flava</name>
    <dbReference type="NCBI Taxonomy" id="349316"/>
    <lineage>
        <taxon>Bacteria</taxon>
        <taxon>Bacillati</taxon>
        <taxon>Actinomycetota</taxon>
        <taxon>Actinomycetes</taxon>
        <taxon>Micromonosporales</taxon>
        <taxon>Micromonosporaceae</taxon>
        <taxon>Luedemannella</taxon>
    </lineage>
</organism>
<dbReference type="RefSeq" id="WP_344140350.1">
    <property type="nucleotide sequence ID" value="NZ_BAAALT010000296.1"/>
</dbReference>
<dbReference type="SUPFAM" id="SSF53335">
    <property type="entry name" value="S-adenosyl-L-methionine-dependent methyltransferases"/>
    <property type="match status" value="1"/>
</dbReference>
<gene>
    <name evidence="1" type="ORF">GCM10009682_62770</name>
</gene>
<sequence>MGDGRLLDDEALHASAVVANNAMNRERQLTGVNSYARELGFDPVDRLVARLADADRVAWLDLCCGTGRALVDAADRLRHAGLADRVRLTGVDLVDFFAAARRPALPEPACSSPTST</sequence>
<name>A0ABP4Z2Y1_9ACTN</name>
<dbReference type="EMBL" id="BAAALT010000296">
    <property type="protein sequence ID" value="GAA1836145.1"/>
    <property type="molecule type" value="Genomic_DNA"/>
</dbReference>
<evidence type="ECO:0000313" key="1">
    <source>
        <dbReference type="EMBL" id="GAA1836145.1"/>
    </source>
</evidence>
<reference evidence="2" key="1">
    <citation type="journal article" date="2019" name="Int. J. Syst. Evol. Microbiol.">
        <title>The Global Catalogue of Microorganisms (GCM) 10K type strain sequencing project: providing services to taxonomists for standard genome sequencing and annotation.</title>
        <authorList>
            <consortium name="The Broad Institute Genomics Platform"/>
            <consortium name="The Broad Institute Genome Sequencing Center for Infectious Disease"/>
            <person name="Wu L."/>
            <person name="Ma J."/>
        </authorList>
    </citation>
    <scope>NUCLEOTIDE SEQUENCE [LARGE SCALE GENOMIC DNA]</scope>
    <source>
        <strain evidence="2">JCM 13250</strain>
    </source>
</reference>
<accession>A0ABP4Z2Y1</accession>
<proteinExistence type="predicted"/>
<keyword evidence="2" id="KW-1185">Reference proteome</keyword>
<dbReference type="Proteomes" id="UP001500218">
    <property type="component" value="Unassembled WGS sequence"/>
</dbReference>
<evidence type="ECO:0008006" key="3">
    <source>
        <dbReference type="Google" id="ProtNLM"/>
    </source>
</evidence>
<comment type="caution">
    <text evidence="1">The sequence shown here is derived from an EMBL/GenBank/DDBJ whole genome shotgun (WGS) entry which is preliminary data.</text>
</comment>
<evidence type="ECO:0000313" key="2">
    <source>
        <dbReference type="Proteomes" id="UP001500218"/>
    </source>
</evidence>
<dbReference type="Gene3D" id="3.40.50.150">
    <property type="entry name" value="Vaccinia Virus protein VP39"/>
    <property type="match status" value="1"/>
</dbReference>
<protein>
    <recommendedName>
        <fullName evidence="3">Methyltransferase domain-containing protein</fullName>
    </recommendedName>
</protein>
<dbReference type="InterPro" id="IPR029063">
    <property type="entry name" value="SAM-dependent_MTases_sf"/>
</dbReference>